<accession>X6P8B8</accession>
<organism evidence="1 2">
    <name type="scientific">Reticulomyxa filosa</name>
    <dbReference type="NCBI Taxonomy" id="46433"/>
    <lineage>
        <taxon>Eukaryota</taxon>
        <taxon>Sar</taxon>
        <taxon>Rhizaria</taxon>
        <taxon>Retaria</taxon>
        <taxon>Foraminifera</taxon>
        <taxon>Monothalamids</taxon>
        <taxon>Reticulomyxidae</taxon>
        <taxon>Reticulomyxa</taxon>
    </lineage>
</organism>
<evidence type="ECO:0000313" key="1">
    <source>
        <dbReference type="EMBL" id="ETO34795.1"/>
    </source>
</evidence>
<name>X6P8B8_RETFI</name>
<dbReference type="Proteomes" id="UP000023152">
    <property type="component" value="Unassembled WGS sequence"/>
</dbReference>
<dbReference type="EMBL" id="ASPP01002275">
    <property type="protein sequence ID" value="ETO34795.1"/>
    <property type="molecule type" value="Genomic_DNA"/>
</dbReference>
<dbReference type="AlphaFoldDB" id="X6P8B8"/>
<protein>
    <submittedName>
        <fullName evidence="1">Uncharacterized protein</fullName>
    </submittedName>
</protein>
<evidence type="ECO:0000313" key="2">
    <source>
        <dbReference type="Proteomes" id="UP000023152"/>
    </source>
</evidence>
<comment type="caution">
    <text evidence="1">The sequence shown here is derived from an EMBL/GenBank/DDBJ whole genome shotgun (WGS) entry which is preliminary data.</text>
</comment>
<keyword evidence="2" id="KW-1185">Reference proteome</keyword>
<reference evidence="1 2" key="1">
    <citation type="journal article" date="2013" name="Curr. Biol.">
        <title>The Genome of the Foraminiferan Reticulomyxa filosa.</title>
        <authorList>
            <person name="Glockner G."/>
            <person name="Hulsmann N."/>
            <person name="Schleicher M."/>
            <person name="Noegel A.A."/>
            <person name="Eichinger L."/>
            <person name="Gallinger C."/>
            <person name="Pawlowski J."/>
            <person name="Sierra R."/>
            <person name="Euteneuer U."/>
            <person name="Pillet L."/>
            <person name="Moustafa A."/>
            <person name="Platzer M."/>
            <person name="Groth M."/>
            <person name="Szafranski K."/>
            <person name="Schliwa M."/>
        </authorList>
    </citation>
    <scope>NUCLEOTIDE SEQUENCE [LARGE SCALE GENOMIC DNA]</scope>
</reference>
<proteinExistence type="predicted"/>
<gene>
    <name evidence="1" type="ORF">RFI_02292</name>
</gene>
<sequence>MIEIKNLSVFGFQKLAYDALIFSKKDIKDDKFAEFLLLVHICRPSFLFMHCKDNIVRDKLEKKLTSFGMITISTLDYGRFITGLNVEMTNITDPDKSWTVWSNKQYNHIALGTTPHGSWEKRVARPSKLDDFSGLNWNKMPTRHGEVYSTESVPVLKHEWDEHEYYEKWTSPKTEQQVFK</sequence>